<dbReference type="OMA" id="RINYRAR"/>
<dbReference type="Gene3D" id="3.40.50.1820">
    <property type="entry name" value="alpha/beta hydrolase"/>
    <property type="match status" value="1"/>
</dbReference>
<dbReference type="PRINTS" id="PR00625">
    <property type="entry name" value="JDOMAIN"/>
</dbReference>
<dbReference type="GO" id="GO:0016787">
    <property type="term" value="F:hydrolase activity"/>
    <property type="evidence" value="ECO:0007669"/>
    <property type="project" value="UniProtKB-KW"/>
</dbReference>
<dbReference type="SUPFAM" id="SSF53474">
    <property type="entry name" value="alpha/beta-Hydrolases"/>
    <property type="match status" value="1"/>
</dbReference>
<dbReference type="GeneID" id="27420219"/>
<evidence type="ECO:0000256" key="5">
    <source>
        <dbReference type="ARBA" id="ARBA00022723"/>
    </source>
</evidence>
<dbReference type="GO" id="GO:0046872">
    <property type="term" value="F:metal ion binding"/>
    <property type="evidence" value="ECO:0007669"/>
    <property type="project" value="UniProtKB-KW"/>
</dbReference>
<keyword evidence="5" id="KW-0479">Metal-binding</keyword>
<dbReference type="SUPFAM" id="SSF144217">
    <property type="entry name" value="CSL zinc finger"/>
    <property type="match status" value="1"/>
</dbReference>
<gene>
    <name evidence="10" type="ORF">PSEUBRA_SCAF3g03604</name>
</gene>
<dbReference type="PANTHER" id="PTHR43142">
    <property type="entry name" value="CARBOXYLIC ESTER HYDROLASE"/>
    <property type="match status" value="1"/>
</dbReference>
<dbReference type="PANTHER" id="PTHR43142:SF8">
    <property type="entry name" value="CARBOXYLIC ESTER HYDROLASE"/>
    <property type="match status" value="1"/>
</dbReference>
<dbReference type="SUPFAM" id="SSF46565">
    <property type="entry name" value="Chaperone J-domain"/>
    <property type="match status" value="1"/>
</dbReference>
<dbReference type="InterPro" id="IPR007872">
    <property type="entry name" value="DPH_MB_dom"/>
</dbReference>
<dbReference type="Gene3D" id="1.10.287.110">
    <property type="entry name" value="DnaJ domain"/>
    <property type="match status" value="1"/>
</dbReference>
<evidence type="ECO:0000259" key="9">
    <source>
        <dbReference type="PROSITE" id="PS51074"/>
    </source>
</evidence>
<dbReference type="InterPro" id="IPR001623">
    <property type="entry name" value="DnaJ_domain"/>
</dbReference>
<evidence type="ECO:0000256" key="2">
    <source>
        <dbReference type="ARBA" id="ARBA00005964"/>
    </source>
</evidence>
<evidence type="ECO:0000259" key="8">
    <source>
        <dbReference type="PROSITE" id="PS50076"/>
    </source>
</evidence>
<dbReference type="AlphaFoldDB" id="V5ESY6"/>
<keyword evidence="7" id="KW-0408">Iron</keyword>
<name>V5ESY6_KALBG</name>
<dbReference type="Pfam" id="PF00135">
    <property type="entry name" value="COesterase"/>
    <property type="match status" value="1"/>
</dbReference>
<dbReference type="PROSITE" id="PS00941">
    <property type="entry name" value="CARBOXYLESTERASE_B_2"/>
    <property type="match status" value="1"/>
</dbReference>
<evidence type="ECO:0000256" key="3">
    <source>
        <dbReference type="ARBA" id="ARBA00006169"/>
    </source>
</evidence>
<dbReference type="HOGENOM" id="CLU_006586_17_1_1"/>
<dbReference type="InterPro" id="IPR036869">
    <property type="entry name" value="J_dom_sf"/>
</dbReference>
<dbReference type="InterPro" id="IPR019819">
    <property type="entry name" value="Carboxylesterase_B_CS"/>
</dbReference>
<evidence type="ECO:0000256" key="6">
    <source>
        <dbReference type="ARBA" id="ARBA00022801"/>
    </source>
</evidence>
<comment type="function">
    <text evidence="1">Required for the first step of diphthamide biosynthesis, the transfer of 3-amino-3-carboxypropyl from S-adenosyl-L-methionine to a histidine residue. Diphthamide is a post-translational modification of histidine which occurs in elongation factor 2.</text>
</comment>
<reference evidence="11" key="1">
    <citation type="journal article" date="2013" name="Genome Announc.">
        <title>Draft genome sequence of Pseudozyma brasiliensis sp. nov. strain GHG001, a high producer of endo-1,4-xylanase isolated from an insect pest of sugarcane.</title>
        <authorList>
            <person name="Oliveira J.V.D.C."/>
            <person name="dos Santos R.A.C."/>
            <person name="Borges T.A."/>
            <person name="Riano-Pachon D.M."/>
            <person name="Goldman G.H."/>
        </authorList>
    </citation>
    <scope>NUCLEOTIDE SEQUENCE [LARGE SCALE GENOMIC DNA]</scope>
    <source>
        <strain evidence="11">GHG001</strain>
    </source>
</reference>
<evidence type="ECO:0000256" key="4">
    <source>
        <dbReference type="ARBA" id="ARBA00021797"/>
    </source>
</evidence>
<feature type="domain" description="J" evidence="8">
    <location>
        <begin position="418"/>
        <end position="492"/>
    </location>
</feature>
<dbReference type="PROSITE" id="PS00122">
    <property type="entry name" value="CARBOXYLESTERASE_B_1"/>
    <property type="match status" value="1"/>
</dbReference>
<dbReference type="Proteomes" id="UP000019377">
    <property type="component" value="Unassembled WGS sequence"/>
</dbReference>
<dbReference type="EMBL" id="KI545873">
    <property type="protein sequence ID" value="EST06098.1"/>
    <property type="molecule type" value="Genomic_DNA"/>
</dbReference>
<evidence type="ECO:0000313" key="11">
    <source>
        <dbReference type="Proteomes" id="UP000019377"/>
    </source>
</evidence>
<dbReference type="PROSITE" id="PS50076">
    <property type="entry name" value="DNAJ_2"/>
    <property type="match status" value="1"/>
</dbReference>
<dbReference type="InterPro" id="IPR019826">
    <property type="entry name" value="Carboxylesterase_B_AS"/>
</dbReference>
<sequence length="729" mass="81580">MGQSSSTFVEHASASVDIPSHGTLVGRVAKDNVTGELKSQRFAGIPYAQPPVGPLRWRRPQPLPPSHRYDDKQYDRFACACPQPTNYALTNGITLPSSPVPQSEDCLYLNIWCPVTATGERMTGKLPVLFFIHGGWLQIGNAHLSPDGDPSDLLHVAGLQAIVVTTAYRLNAFGFLAHDALRYEDPDGLTGNYGFLDQRAALEWVHANIAHFGGDPENITVSGLSAGAHSTHSQLMHELDLSTRHPGYKPIIRRVFLQSNAAVWPSKSVEETQGQLDELCTQLDVPLSLTDADKIDRLRKVDALELAKVLARMEMHTFRATRDMQEGAFVRPDWTKAMMDGRLAKYCQEHGVSFVIGECDDEAWVYRYINTPTDHKGLVRQLNNYYTLPLVEKMLPHYGVPATSRRVEGRVDAAKDDSLYAVLGVKPSSTTAEIRAAYLAQVRLHHPDKLQQLGDPTAIADSPASSDRIRQLNHAYKVLTDHQARSNYDDLLAAQRAASNSIQPRISAVIDFESFTPTESSPLTFSYVCRCGSSYTLSEDQVQDRVDVVPCDGCSENIRVRYDDGETSRSNGEGMTPEEVGDVFGRICADSQVYIAERMLITDLLNGGLPSDRILRYRINYRARAIDAALKGYGGVSHSFDDFVWWFSCLQSGEEQERVKAWLGPWMAWIRGEEVGKEWYEGKKADGRLLRVLGKDGQISVERDERWEEKEELIEAMVRVRREMVDEYL</sequence>
<dbReference type="STRING" id="1365824.V5ESY6"/>
<evidence type="ECO:0000256" key="7">
    <source>
        <dbReference type="ARBA" id="ARBA00023004"/>
    </source>
</evidence>
<keyword evidence="6" id="KW-0378">Hydrolase</keyword>
<evidence type="ECO:0000256" key="1">
    <source>
        <dbReference type="ARBA" id="ARBA00003474"/>
    </source>
</evidence>
<dbReference type="eggNOG" id="KOG1516">
    <property type="taxonomic scope" value="Eukaryota"/>
</dbReference>
<dbReference type="InterPro" id="IPR029058">
    <property type="entry name" value="AB_hydrolase_fold"/>
</dbReference>
<dbReference type="InterPro" id="IPR036671">
    <property type="entry name" value="DPH_MB_sf"/>
</dbReference>
<proteinExistence type="inferred from homology"/>
<accession>V5ESY6</accession>
<feature type="domain" description="DPH-type MB" evidence="9">
    <location>
        <begin position="506"/>
        <end position="563"/>
    </location>
</feature>
<dbReference type="Gene3D" id="3.10.660.10">
    <property type="entry name" value="DPH Zinc finger"/>
    <property type="match status" value="1"/>
</dbReference>
<dbReference type="OrthoDB" id="6846267at2759"/>
<dbReference type="Pfam" id="PF05207">
    <property type="entry name" value="Zn_ribbon_CSL"/>
    <property type="match status" value="1"/>
</dbReference>
<protein>
    <recommendedName>
        <fullName evidence="4">Diphthamide biosynthesis protein 4</fullName>
    </recommendedName>
</protein>
<dbReference type="Pfam" id="PF00226">
    <property type="entry name" value="DnaJ"/>
    <property type="match status" value="1"/>
</dbReference>
<dbReference type="SMART" id="SM00271">
    <property type="entry name" value="DnaJ"/>
    <property type="match status" value="1"/>
</dbReference>
<keyword evidence="11" id="KW-1185">Reference proteome</keyword>
<comment type="similarity">
    <text evidence="2">Belongs to the type-B carboxylesterase/lipase family.</text>
</comment>
<dbReference type="CDD" id="cd06257">
    <property type="entry name" value="DnaJ"/>
    <property type="match status" value="1"/>
</dbReference>
<dbReference type="InterPro" id="IPR002018">
    <property type="entry name" value="CarbesteraseB"/>
</dbReference>
<dbReference type="eggNOG" id="KOG0715">
    <property type="taxonomic scope" value="Eukaryota"/>
</dbReference>
<evidence type="ECO:0000313" key="10">
    <source>
        <dbReference type="EMBL" id="EST06098.1"/>
    </source>
</evidence>
<dbReference type="PROSITE" id="PS51074">
    <property type="entry name" value="DPH_MB"/>
    <property type="match status" value="1"/>
</dbReference>
<organism evidence="10 11">
    <name type="scientific">Kalmanozyma brasiliensis (strain GHG001)</name>
    <name type="common">Yeast</name>
    <name type="synonym">Pseudozyma brasiliensis</name>
    <dbReference type="NCBI Taxonomy" id="1365824"/>
    <lineage>
        <taxon>Eukaryota</taxon>
        <taxon>Fungi</taxon>
        <taxon>Dikarya</taxon>
        <taxon>Basidiomycota</taxon>
        <taxon>Ustilaginomycotina</taxon>
        <taxon>Ustilaginomycetes</taxon>
        <taxon>Ustilaginales</taxon>
        <taxon>Ustilaginaceae</taxon>
        <taxon>Kalmanozyma</taxon>
    </lineage>
</organism>
<dbReference type="RefSeq" id="XP_016291087.1">
    <property type="nucleotide sequence ID" value="XM_016437541.1"/>
</dbReference>
<comment type="similarity">
    <text evidence="3">Belongs to the DPH4 family.</text>
</comment>